<evidence type="ECO:0000313" key="1">
    <source>
        <dbReference type="EMBL" id="OEK04143.1"/>
    </source>
</evidence>
<reference evidence="1 2" key="1">
    <citation type="submission" date="2016-08" db="EMBL/GenBank/DDBJ databases">
        <title>Draft genome of Fabibacter sp. strain SK-8.</title>
        <authorList>
            <person name="Wong S.-K."/>
            <person name="Hamasaki K."/>
            <person name="Yoshizawa S."/>
        </authorList>
    </citation>
    <scope>NUCLEOTIDE SEQUENCE [LARGE SCALE GENOMIC DNA]</scope>
    <source>
        <strain evidence="1 2">SK-8</strain>
    </source>
</reference>
<dbReference type="EMBL" id="MDGQ01000005">
    <property type="protein sequence ID" value="OEK04143.1"/>
    <property type="molecule type" value="Genomic_DNA"/>
</dbReference>
<keyword evidence="2" id="KW-1185">Reference proteome</keyword>
<proteinExistence type="predicted"/>
<gene>
    <name evidence="1" type="ORF">BFP71_11695</name>
</gene>
<evidence type="ECO:0000313" key="2">
    <source>
        <dbReference type="Proteomes" id="UP000095552"/>
    </source>
</evidence>
<accession>A0A1E5SYD5</accession>
<sequence length="98" mass="10907">MLKAMKDLNFKGQSIYLASLFLGLAFLLSLSASLNGSSNKPSYKETPFQDQTALLPAIPEIKGDFLIEDYVLDSTFVCGNQSFEIKIYSLHLVTLLLR</sequence>
<dbReference type="STRING" id="1563681.BFP71_11695"/>
<dbReference type="Proteomes" id="UP000095552">
    <property type="component" value="Unassembled WGS sequence"/>
</dbReference>
<protein>
    <submittedName>
        <fullName evidence="1">Uncharacterized protein</fullName>
    </submittedName>
</protein>
<comment type="caution">
    <text evidence="1">The sequence shown here is derived from an EMBL/GenBank/DDBJ whole genome shotgun (WGS) entry which is preliminary data.</text>
</comment>
<dbReference type="AlphaFoldDB" id="A0A1E5SYD5"/>
<name>A0A1E5SYD5_9BACT</name>
<dbReference type="RefSeq" id="WP_069835648.1">
    <property type="nucleotide sequence ID" value="NZ_MDGQ01000005.1"/>
</dbReference>
<organism evidence="1 2">
    <name type="scientific">Roseivirga misakiensis</name>
    <dbReference type="NCBI Taxonomy" id="1563681"/>
    <lineage>
        <taxon>Bacteria</taxon>
        <taxon>Pseudomonadati</taxon>
        <taxon>Bacteroidota</taxon>
        <taxon>Cytophagia</taxon>
        <taxon>Cytophagales</taxon>
        <taxon>Roseivirgaceae</taxon>
        <taxon>Roseivirga</taxon>
    </lineage>
</organism>